<evidence type="ECO:0000259" key="4">
    <source>
        <dbReference type="PROSITE" id="PS51272"/>
    </source>
</evidence>
<feature type="chain" id="PRO_5038842767" description="SLH domain-containing protein" evidence="3">
    <location>
        <begin position="30"/>
        <end position="591"/>
    </location>
</feature>
<dbReference type="InterPro" id="IPR002502">
    <property type="entry name" value="Amidase_domain"/>
</dbReference>
<comment type="caution">
    <text evidence="5">The sequence shown here is derived from an EMBL/GenBank/DDBJ whole genome shotgun (WGS) entry which is preliminary data.</text>
</comment>
<dbReference type="GO" id="GO:0009253">
    <property type="term" value="P:peptidoglycan catabolic process"/>
    <property type="evidence" value="ECO:0007669"/>
    <property type="project" value="InterPro"/>
</dbReference>
<dbReference type="GO" id="GO:0008270">
    <property type="term" value="F:zinc ion binding"/>
    <property type="evidence" value="ECO:0007669"/>
    <property type="project" value="InterPro"/>
</dbReference>
<feature type="region of interest" description="Disordered" evidence="2">
    <location>
        <begin position="70"/>
        <end position="100"/>
    </location>
</feature>
<dbReference type="RefSeq" id="WP_185991688.1">
    <property type="nucleotide sequence ID" value="NZ_JACCAE010000001.1"/>
</dbReference>
<comment type="similarity">
    <text evidence="1">Belongs to the N-acetylmuramoyl-L-alanine amidase 2 family.</text>
</comment>
<evidence type="ECO:0000313" key="5">
    <source>
        <dbReference type="EMBL" id="NYF98927.1"/>
    </source>
</evidence>
<dbReference type="Pfam" id="PF00395">
    <property type="entry name" value="SLH"/>
    <property type="match status" value="3"/>
</dbReference>
<feature type="compositionally biased region" description="Polar residues" evidence="2">
    <location>
        <begin position="73"/>
        <end position="87"/>
    </location>
</feature>
<evidence type="ECO:0000313" key="6">
    <source>
        <dbReference type="Proteomes" id="UP000554054"/>
    </source>
</evidence>
<dbReference type="PANTHER" id="PTHR11022">
    <property type="entry name" value="PEPTIDOGLYCAN RECOGNITION PROTEIN"/>
    <property type="match status" value="1"/>
</dbReference>
<name>A0A852VPH3_9MICO</name>
<dbReference type="PROSITE" id="PS51272">
    <property type="entry name" value="SLH"/>
    <property type="match status" value="3"/>
</dbReference>
<dbReference type="Gene3D" id="3.40.80.10">
    <property type="entry name" value="Peptidoglycan recognition protein-like"/>
    <property type="match status" value="1"/>
</dbReference>
<dbReference type="CDD" id="cd06583">
    <property type="entry name" value="PGRP"/>
    <property type="match status" value="1"/>
</dbReference>
<accession>A0A852VPH3</accession>
<dbReference type="SUPFAM" id="SSF55846">
    <property type="entry name" value="N-acetylmuramoyl-L-alanine amidase-like"/>
    <property type="match status" value="1"/>
</dbReference>
<dbReference type="AlphaFoldDB" id="A0A852VPH3"/>
<dbReference type="InterPro" id="IPR001119">
    <property type="entry name" value="SLH_dom"/>
</dbReference>
<feature type="signal peptide" evidence="3">
    <location>
        <begin position="1"/>
        <end position="29"/>
    </location>
</feature>
<dbReference type="PANTHER" id="PTHR11022:SF41">
    <property type="entry name" value="PEPTIDOGLYCAN-RECOGNITION PROTEIN LC-RELATED"/>
    <property type="match status" value="1"/>
</dbReference>
<evidence type="ECO:0000256" key="2">
    <source>
        <dbReference type="SAM" id="MobiDB-lite"/>
    </source>
</evidence>
<sequence>MSNAHARMSSTRSSTLRLLLAATISPVLVVGPMAVPDASGDDTGQITTSMETLAVDGIDDTAVADTADVEYNTPVTQQKSRLSTARSGQGHEPVEPDDDDLVAMTGKQDTKGFSALGLTWESEQEPVTVWVRTKTAPQTWSDWEYVPSGDDHAPDPGSGEASDGTRAGTDPLIVPESEGVQVRVEAEDGTAPRGMKVNLIDPAPAGQDAQVQQKALPASGNGARPKVITRAQWGADESLRREEPEYETVRGGFVHHTAGTNNYTRSEVAAQIRAIYTYHVQGRGWNDIGYNFLVDKFGRVFEGRYGGVGKPVVGAHTLGYNSQSFGMSVIGNHQNIRANAAVRDSLAEVFAWKLARNGVDAASMVRLHDEPFHAISGHRDGFNTLCPGDALYAQLSGIRQDAHDRQLKLDPPPFPDVTPATTDFTRAIAWLKDEGITTGYADGTFGPKHNISREAMAAFLYRAAGRPAVKSAPDFTDVDSSSKFAKEIAWLQDERITTGFADGTFGPTKRITREAMAAFMTRFLLEGRVPDATAPYEFSDVAGTQFEDHIAWIADQGLTTGHADGTFRPKSKITREAMAAFLYRSRGLMAR</sequence>
<dbReference type="GO" id="GO:0008745">
    <property type="term" value="F:N-acetylmuramoyl-L-alanine amidase activity"/>
    <property type="evidence" value="ECO:0007669"/>
    <property type="project" value="InterPro"/>
</dbReference>
<dbReference type="InterPro" id="IPR006619">
    <property type="entry name" value="PGRP_domain_met/bac"/>
</dbReference>
<organism evidence="5 6">
    <name type="scientific">Janibacter cremeus</name>
    <dbReference type="NCBI Taxonomy" id="1285192"/>
    <lineage>
        <taxon>Bacteria</taxon>
        <taxon>Bacillati</taxon>
        <taxon>Actinomycetota</taxon>
        <taxon>Actinomycetes</taxon>
        <taxon>Micrococcales</taxon>
        <taxon>Intrasporangiaceae</taxon>
        <taxon>Janibacter</taxon>
    </lineage>
</organism>
<dbReference type="SMART" id="SM00701">
    <property type="entry name" value="PGRP"/>
    <property type="match status" value="1"/>
</dbReference>
<dbReference type="InterPro" id="IPR015510">
    <property type="entry name" value="PGRP"/>
</dbReference>
<feature type="domain" description="SLH" evidence="4">
    <location>
        <begin position="475"/>
        <end position="532"/>
    </location>
</feature>
<gene>
    <name evidence="5" type="ORF">BJY20_002319</name>
</gene>
<keyword evidence="3" id="KW-0732">Signal</keyword>
<protein>
    <recommendedName>
        <fullName evidence="4">SLH domain-containing protein</fullName>
    </recommendedName>
</protein>
<feature type="region of interest" description="Disordered" evidence="2">
    <location>
        <begin position="141"/>
        <end position="172"/>
    </location>
</feature>
<dbReference type="Proteomes" id="UP000554054">
    <property type="component" value="Unassembled WGS sequence"/>
</dbReference>
<keyword evidence="6" id="KW-1185">Reference proteome</keyword>
<dbReference type="SMART" id="SM00644">
    <property type="entry name" value="Ami_2"/>
    <property type="match status" value="1"/>
</dbReference>
<feature type="domain" description="SLH" evidence="4">
    <location>
        <begin position="411"/>
        <end position="474"/>
    </location>
</feature>
<evidence type="ECO:0000256" key="1">
    <source>
        <dbReference type="ARBA" id="ARBA00007553"/>
    </source>
</evidence>
<evidence type="ECO:0000256" key="3">
    <source>
        <dbReference type="SAM" id="SignalP"/>
    </source>
</evidence>
<dbReference type="InterPro" id="IPR036505">
    <property type="entry name" value="Amidase/PGRP_sf"/>
</dbReference>
<reference evidence="5 6" key="1">
    <citation type="submission" date="2020-07" db="EMBL/GenBank/DDBJ databases">
        <title>Sequencing the genomes of 1000 actinobacteria strains.</title>
        <authorList>
            <person name="Klenk H.-P."/>
        </authorList>
    </citation>
    <scope>NUCLEOTIDE SEQUENCE [LARGE SCALE GENOMIC DNA]</scope>
    <source>
        <strain evidence="5 6">DSM 26154</strain>
    </source>
</reference>
<proteinExistence type="inferred from homology"/>
<feature type="domain" description="SLH" evidence="4">
    <location>
        <begin position="533"/>
        <end position="591"/>
    </location>
</feature>
<dbReference type="EMBL" id="JACCAE010000001">
    <property type="protein sequence ID" value="NYF98927.1"/>
    <property type="molecule type" value="Genomic_DNA"/>
</dbReference>
<dbReference type="Pfam" id="PF01510">
    <property type="entry name" value="Amidase_2"/>
    <property type="match status" value="1"/>
</dbReference>